<protein>
    <submittedName>
        <fullName evidence="1">Uncharacterized protein</fullName>
    </submittedName>
</protein>
<dbReference type="STRING" id="860228.Ccan_00100"/>
<dbReference type="EMBL" id="CP002113">
    <property type="protein sequence ID" value="AEK22133.1"/>
    <property type="molecule type" value="Genomic_DNA"/>
</dbReference>
<evidence type="ECO:0000313" key="2">
    <source>
        <dbReference type="Proteomes" id="UP000008895"/>
    </source>
</evidence>
<evidence type="ECO:0000313" key="1">
    <source>
        <dbReference type="EMBL" id="AEK22133.1"/>
    </source>
</evidence>
<sequence>MNNNISKFFNFIFSIQLTAYNNHHFIFKFLNSIFIINSIVEKF</sequence>
<gene>
    <name evidence="1" type="ordered locus">Ccan_00100</name>
</gene>
<reference evidence="1 2" key="1">
    <citation type="journal article" date="2011" name="J. Bacteriol.">
        <title>Complete genome sequence of the dog commensal and human pathogen Capnocytophaga canimorsus strain 5.</title>
        <authorList>
            <person name="Manfredi P."/>
            <person name="Pagni M."/>
            <person name="Cornelis G.R."/>
        </authorList>
    </citation>
    <scope>NUCLEOTIDE SEQUENCE [LARGE SCALE GENOMIC DNA]</scope>
    <source>
        <strain evidence="2">5</strain>
    </source>
</reference>
<name>F9YPF9_CAPCC</name>
<keyword evidence="2" id="KW-1185">Reference proteome</keyword>
<organism evidence="1 2">
    <name type="scientific">Capnocytophaga canimorsus (strain 5)</name>
    <dbReference type="NCBI Taxonomy" id="860228"/>
    <lineage>
        <taxon>Bacteria</taxon>
        <taxon>Pseudomonadati</taxon>
        <taxon>Bacteroidota</taxon>
        <taxon>Flavobacteriia</taxon>
        <taxon>Flavobacteriales</taxon>
        <taxon>Flavobacteriaceae</taxon>
        <taxon>Capnocytophaga</taxon>
    </lineage>
</organism>
<dbReference type="Proteomes" id="UP000008895">
    <property type="component" value="Chromosome"/>
</dbReference>
<dbReference type="HOGENOM" id="CLU_3231172_0_0_10"/>
<dbReference type="KEGG" id="ccm:Ccan_00100"/>
<dbReference type="AlphaFoldDB" id="F9YPF9"/>
<accession>F9YPF9</accession>
<proteinExistence type="predicted"/>